<dbReference type="PRINTS" id="PR00111">
    <property type="entry name" value="ABHYDROLASE"/>
</dbReference>
<reference evidence="2 3" key="1">
    <citation type="submission" date="2018-08" db="EMBL/GenBank/DDBJ databases">
        <title>Genomic Encyclopedia of Archaeal and Bacterial Type Strains, Phase II (KMG-II): from individual species to whole genera.</title>
        <authorList>
            <person name="Goeker M."/>
        </authorList>
    </citation>
    <scope>NUCLEOTIDE SEQUENCE [LARGE SCALE GENOMIC DNA]</scope>
    <source>
        <strain evidence="2 3">DSM 45791</strain>
    </source>
</reference>
<organism evidence="2 3">
    <name type="scientific">Kutzneria buriramensis</name>
    <dbReference type="NCBI Taxonomy" id="1045776"/>
    <lineage>
        <taxon>Bacteria</taxon>
        <taxon>Bacillati</taxon>
        <taxon>Actinomycetota</taxon>
        <taxon>Actinomycetes</taxon>
        <taxon>Pseudonocardiales</taxon>
        <taxon>Pseudonocardiaceae</taxon>
        <taxon>Kutzneria</taxon>
    </lineage>
</organism>
<feature type="domain" description="AB hydrolase-1" evidence="1">
    <location>
        <begin position="35"/>
        <end position="287"/>
    </location>
</feature>
<evidence type="ECO:0000259" key="1">
    <source>
        <dbReference type="Pfam" id="PF12697"/>
    </source>
</evidence>
<name>A0A3E0HF17_9PSEU</name>
<dbReference type="InterPro" id="IPR029058">
    <property type="entry name" value="AB_hydrolase_fold"/>
</dbReference>
<keyword evidence="3" id="KW-1185">Reference proteome</keyword>
<proteinExistence type="predicted"/>
<sequence length="303" mass="32665">MTSSVARWGGTSRYADLDGPVHYVDFGGPPDGPPMVLVHGLGGSHLDWSLLAPRLADRFRVTAPDLLGYGLTGPDHRVSTIPANVALLNTFIAEVAGGPVTLIGNSMGGLIAARQAAAHPETVERLVLIDPALPVVRRSRPDVVATMLLGRLALPLGRTILALGRRGRTPRQEVRETFVRCCADPSRVPESLITALAELVELRTPGFDDAFLASARSLLTINGNRRKAWSALHDITAPVLLVHGEQDRLVSVASAREAARRLPQWTVDVLPGLGHLPQIEAPDRVASRILSWSSRPPERSRPR</sequence>
<dbReference type="Proteomes" id="UP000256269">
    <property type="component" value="Unassembled WGS sequence"/>
</dbReference>
<evidence type="ECO:0000313" key="2">
    <source>
        <dbReference type="EMBL" id="REH43869.1"/>
    </source>
</evidence>
<accession>A0A3E0HF17</accession>
<dbReference type="Pfam" id="PF12697">
    <property type="entry name" value="Abhydrolase_6"/>
    <property type="match status" value="1"/>
</dbReference>
<dbReference type="EMBL" id="QUNO01000009">
    <property type="protein sequence ID" value="REH43869.1"/>
    <property type="molecule type" value="Genomic_DNA"/>
</dbReference>
<dbReference type="PANTHER" id="PTHR46438">
    <property type="entry name" value="ALPHA/BETA-HYDROLASES SUPERFAMILY PROTEIN"/>
    <property type="match status" value="1"/>
</dbReference>
<dbReference type="GO" id="GO:0003824">
    <property type="term" value="F:catalytic activity"/>
    <property type="evidence" value="ECO:0007669"/>
    <property type="project" value="UniProtKB-ARBA"/>
</dbReference>
<dbReference type="Gene3D" id="3.40.50.1820">
    <property type="entry name" value="alpha/beta hydrolase"/>
    <property type="match status" value="1"/>
</dbReference>
<evidence type="ECO:0000313" key="3">
    <source>
        <dbReference type="Proteomes" id="UP000256269"/>
    </source>
</evidence>
<protein>
    <submittedName>
        <fullName evidence="2">Pimeloyl-ACP methyl ester carboxylesterase</fullName>
    </submittedName>
</protein>
<dbReference type="InterPro" id="IPR000073">
    <property type="entry name" value="AB_hydrolase_1"/>
</dbReference>
<dbReference type="AlphaFoldDB" id="A0A3E0HF17"/>
<dbReference type="OrthoDB" id="9801162at2"/>
<dbReference type="PANTHER" id="PTHR46438:SF11">
    <property type="entry name" value="LIPASE-RELATED"/>
    <property type="match status" value="1"/>
</dbReference>
<gene>
    <name evidence="2" type="ORF">BCF44_109415</name>
</gene>
<comment type="caution">
    <text evidence="2">The sequence shown here is derived from an EMBL/GenBank/DDBJ whole genome shotgun (WGS) entry which is preliminary data.</text>
</comment>
<dbReference type="SUPFAM" id="SSF53474">
    <property type="entry name" value="alpha/beta-Hydrolases"/>
    <property type="match status" value="1"/>
</dbReference>
<dbReference type="RefSeq" id="WP_116177278.1">
    <property type="nucleotide sequence ID" value="NZ_CP144375.1"/>
</dbReference>